<dbReference type="PROSITE" id="PS51257">
    <property type="entry name" value="PROKAR_LIPOPROTEIN"/>
    <property type="match status" value="1"/>
</dbReference>
<gene>
    <name evidence="1" type="ORF">IC621_00125</name>
</gene>
<dbReference type="AlphaFoldDB" id="A0A926NIT2"/>
<dbReference type="EMBL" id="JACXAI010000001">
    <property type="protein sequence ID" value="MBD1378621.1"/>
    <property type="molecule type" value="Genomic_DNA"/>
</dbReference>
<reference evidence="1" key="1">
    <citation type="submission" date="2020-09" db="EMBL/GenBank/DDBJ databases">
        <title>A novel bacterium of genus Bacillus, isolated from South China Sea.</title>
        <authorList>
            <person name="Huang H."/>
            <person name="Mo K."/>
            <person name="Hu Y."/>
        </authorList>
    </citation>
    <scope>NUCLEOTIDE SEQUENCE</scope>
    <source>
        <strain evidence="1">IB182487</strain>
    </source>
</reference>
<accession>A0A926NIT2</accession>
<evidence type="ECO:0000313" key="1">
    <source>
        <dbReference type="EMBL" id="MBD1378621.1"/>
    </source>
</evidence>
<proteinExistence type="predicted"/>
<comment type="caution">
    <text evidence="1">The sequence shown here is derived from an EMBL/GenBank/DDBJ whole genome shotgun (WGS) entry which is preliminary data.</text>
</comment>
<evidence type="ECO:0008006" key="3">
    <source>
        <dbReference type="Google" id="ProtNLM"/>
    </source>
</evidence>
<evidence type="ECO:0000313" key="2">
    <source>
        <dbReference type="Proteomes" id="UP000626844"/>
    </source>
</evidence>
<dbReference type="RefSeq" id="WP_191154570.1">
    <property type="nucleotide sequence ID" value="NZ_JACXAI010000001.1"/>
</dbReference>
<protein>
    <recommendedName>
        <fullName evidence="3">Lipoprotein</fullName>
    </recommendedName>
</protein>
<sequence length="240" mass="27766">MKTKVFIPFLLFLQLFLLSGCLYPQKELSKNQIAYQDQLDSVQSAIEQFQKDSNGLLPIKTRDMKTPLYQKYPIDFTKVVPRYIAEPPGTAYENGGVYLYVLTDVEEDPTVKLMDVRISEKIRDLKMNVMVYRQKNGYPPYKELITNTVYTLDHKKLGLEEAPQVRSPISGELLPLVIDNQGEVYVDYRIDLFKIIKNNNLQLKQGEDILDIIPENSQFVPAHSLPYTVNEKNEPIFLEK</sequence>
<name>A0A926NIT2_9BACI</name>
<keyword evidence="2" id="KW-1185">Reference proteome</keyword>
<dbReference type="Proteomes" id="UP000626844">
    <property type="component" value="Unassembled WGS sequence"/>
</dbReference>
<organism evidence="1 2">
    <name type="scientific">Metabacillus arenae</name>
    <dbReference type="NCBI Taxonomy" id="2771434"/>
    <lineage>
        <taxon>Bacteria</taxon>
        <taxon>Bacillati</taxon>
        <taxon>Bacillota</taxon>
        <taxon>Bacilli</taxon>
        <taxon>Bacillales</taxon>
        <taxon>Bacillaceae</taxon>
        <taxon>Metabacillus</taxon>
    </lineage>
</organism>